<evidence type="ECO:0000256" key="1">
    <source>
        <dbReference type="SAM" id="Coils"/>
    </source>
</evidence>
<evidence type="ECO:0000256" key="2">
    <source>
        <dbReference type="SAM" id="MobiDB-lite"/>
    </source>
</evidence>
<feature type="transmembrane region" description="Helical" evidence="3">
    <location>
        <begin position="7"/>
        <end position="25"/>
    </location>
</feature>
<comment type="caution">
    <text evidence="4">The sequence shown here is derived from an EMBL/GenBank/DDBJ whole genome shotgun (WGS) entry which is preliminary data.</text>
</comment>
<feature type="compositionally biased region" description="Polar residues" evidence="2">
    <location>
        <begin position="324"/>
        <end position="337"/>
    </location>
</feature>
<dbReference type="EMBL" id="CAJNON010000081">
    <property type="protein sequence ID" value="CAF0933683.1"/>
    <property type="molecule type" value="Genomic_DNA"/>
</dbReference>
<gene>
    <name evidence="5" type="ORF">OKA104_LOCUS2466</name>
    <name evidence="4" type="ORF">VCS650_LOCUS11081</name>
</gene>
<dbReference type="Proteomes" id="UP000663881">
    <property type="component" value="Unassembled WGS sequence"/>
</dbReference>
<feature type="compositionally biased region" description="Polar residues" evidence="2">
    <location>
        <begin position="285"/>
        <end position="303"/>
    </location>
</feature>
<protein>
    <submittedName>
        <fullName evidence="4">Uncharacterized protein</fullName>
    </submittedName>
</protein>
<dbReference type="OrthoDB" id="10040736at2759"/>
<keyword evidence="3" id="KW-0472">Membrane</keyword>
<sequence>MAGRSPSFVVVGLLLIVFLVGFFYMSCSSKSTELRQTLDEFEQRIRMLTLKNSDIEREVQVIKTQKNEADKKMVDTENEMKKKDSKLNDLNTKLNEKLAELQSLKSDKQVVDEQLKELKNEAGPLASKNLAMNKLQEEYDKQKKSDNELIVRLKQEVEDYRSQFNISKDKPIEIPSQRFQPLFQAKEIAKNTSAIFREPLAKLSNITNEIKDKFAPVVSNIKQKISNIYGNGSNSVVNQNIPAPPLNNNKQQEQQPGRESGAEVDKNNQEQNKIENLQRLKRSLNDTNKSSFNKSNGDQQNSDIHNVAKDLERARNAPYDKANLANNQPDNVPSQLLGNRKNYRVGDREESQRIANKKDGNQVIANNNGQEQALVRGHIL</sequence>
<accession>A0A814C0S7</accession>
<dbReference type="EMBL" id="CAJOAY010000067">
    <property type="protein sequence ID" value="CAF3518711.1"/>
    <property type="molecule type" value="Genomic_DNA"/>
</dbReference>
<feature type="compositionally biased region" description="Basic and acidic residues" evidence="2">
    <location>
        <begin position="260"/>
        <end position="278"/>
    </location>
</feature>
<evidence type="ECO:0000256" key="3">
    <source>
        <dbReference type="SAM" id="Phobius"/>
    </source>
</evidence>
<keyword evidence="3" id="KW-1133">Transmembrane helix</keyword>
<feature type="compositionally biased region" description="Polar residues" evidence="2">
    <location>
        <begin position="236"/>
        <end position="257"/>
    </location>
</feature>
<dbReference type="AlphaFoldDB" id="A0A814C0S7"/>
<dbReference type="Proteomes" id="UP000663891">
    <property type="component" value="Unassembled WGS sequence"/>
</dbReference>
<evidence type="ECO:0000313" key="5">
    <source>
        <dbReference type="EMBL" id="CAF3518711.1"/>
    </source>
</evidence>
<keyword evidence="1" id="KW-0175">Coiled coil</keyword>
<name>A0A814C0S7_9BILA</name>
<proteinExistence type="predicted"/>
<feature type="region of interest" description="Disordered" evidence="2">
    <location>
        <begin position="236"/>
        <end position="303"/>
    </location>
</feature>
<evidence type="ECO:0000313" key="4">
    <source>
        <dbReference type="EMBL" id="CAF0933683.1"/>
    </source>
</evidence>
<evidence type="ECO:0000313" key="6">
    <source>
        <dbReference type="Proteomes" id="UP000663891"/>
    </source>
</evidence>
<organism evidence="4 6">
    <name type="scientific">Adineta steineri</name>
    <dbReference type="NCBI Taxonomy" id="433720"/>
    <lineage>
        <taxon>Eukaryota</taxon>
        <taxon>Metazoa</taxon>
        <taxon>Spiralia</taxon>
        <taxon>Gnathifera</taxon>
        <taxon>Rotifera</taxon>
        <taxon>Eurotatoria</taxon>
        <taxon>Bdelloidea</taxon>
        <taxon>Adinetida</taxon>
        <taxon>Adinetidae</taxon>
        <taxon>Adineta</taxon>
    </lineage>
</organism>
<feature type="coiled-coil region" evidence="1">
    <location>
        <begin position="31"/>
        <end position="170"/>
    </location>
</feature>
<keyword evidence="3" id="KW-0812">Transmembrane</keyword>
<reference evidence="4" key="1">
    <citation type="submission" date="2021-02" db="EMBL/GenBank/DDBJ databases">
        <authorList>
            <person name="Nowell W R."/>
        </authorList>
    </citation>
    <scope>NUCLEOTIDE SEQUENCE</scope>
</reference>
<feature type="region of interest" description="Disordered" evidence="2">
    <location>
        <begin position="319"/>
        <end position="352"/>
    </location>
</feature>